<feature type="compositionally biased region" description="Basic and acidic residues" evidence="1">
    <location>
        <begin position="288"/>
        <end position="298"/>
    </location>
</feature>
<reference evidence="2" key="1">
    <citation type="journal article" date="2022" name="Int. J. Mol. Sci.">
        <title>Draft Genome of Tanacetum Coccineum: Genomic Comparison of Closely Related Tanacetum-Family Plants.</title>
        <authorList>
            <person name="Yamashiro T."/>
            <person name="Shiraishi A."/>
            <person name="Nakayama K."/>
            <person name="Satake H."/>
        </authorList>
    </citation>
    <scope>NUCLEOTIDE SEQUENCE</scope>
</reference>
<gene>
    <name evidence="2" type="ORF">Tco_0625598</name>
</gene>
<proteinExistence type="predicted"/>
<dbReference type="EMBL" id="BQNB010008641">
    <property type="protein sequence ID" value="GJS52236.1"/>
    <property type="molecule type" value="Genomic_DNA"/>
</dbReference>
<feature type="compositionally biased region" description="Acidic residues" evidence="1">
    <location>
        <begin position="318"/>
        <end position="360"/>
    </location>
</feature>
<feature type="compositionally biased region" description="Basic and acidic residues" evidence="1">
    <location>
        <begin position="655"/>
        <end position="689"/>
    </location>
</feature>
<dbReference type="Proteomes" id="UP001151760">
    <property type="component" value="Unassembled WGS sequence"/>
</dbReference>
<feature type="region of interest" description="Disordered" evidence="1">
    <location>
        <begin position="220"/>
        <end position="392"/>
    </location>
</feature>
<feature type="compositionally biased region" description="Acidic residues" evidence="1">
    <location>
        <begin position="370"/>
        <end position="391"/>
    </location>
</feature>
<organism evidence="2 3">
    <name type="scientific">Tanacetum coccineum</name>
    <dbReference type="NCBI Taxonomy" id="301880"/>
    <lineage>
        <taxon>Eukaryota</taxon>
        <taxon>Viridiplantae</taxon>
        <taxon>Streptophyta</taxon>
        <taxon>Embryophyta</taxon>
        <taxon>Tracheophyta</taxon>
        <taxon>Spermatophyta</taxon>
        <taxon>Magnoliopsida</taxon>
        <taxon>eudicotyledons</taxon>
        <taxon>Gunneridae</taxon>
        <taxon>Pentapetalae</taxon>
        <taxon>asterids</taxon>
        <taxon>campanulids</taxon>
        <taxon>Asterales</taxon>
        <taxon>Asteraceae</taxon>
        <taxon>Asteroideae</taxon>
        <taxon>Anthemideae</taxon>
        <taxon>Anthemidinae</taxon>
        <taxon>Tanacetum</taxon>
    </lineage>
</organism>
<feature type="region of interest" description="Disordered" evidence="1">
    <location>
        <begin position="617"/>
        <end position="693"/>
    </location>
</feature>
<name>A0ABQ4WH99_9ASTR</name>
<evidence type="ECO:0000313" key="3">
    <source>
        <dbReference type="Proteomes" id="UP001151760"/>
    </source>
</evidence>
<evidence type="ECO:0000313" key="2">
    <source>
        <dbReference type="EMBL" id="GJS52236.1"/>
    </source>
</evidence>
<comment type="caution">
    <text evidence="2">The sequence shown here is derived from an EMBL/GenBank/DDBJ whole genome shotgun (WGS) entry which is preliminary data.</text>
</comment>
<sequence>MDALALMTCYPAFLITAEVPIIYMHQFWATVSKHTSSYRFKIDKKRFSVNVEVFIEIRNICPKVLGKAFDEPPIEEEALSFIRKLGYTREIKYITDVIVDHIHQPWRTFASIINKCLCGKEELAYQIDNIDSKKQDNMFYPRFIKIIIHHFITKDKSISMRNRIFMHTAKDDSLLGTIRFISRHADTQLYGAILPQSMTNQALLDFIAYKTYYAIASGAEPPKSRKSQKKSESAILSEESPTKKKLAKAKKDAATKPKPTKKKAPVKQECHASHASGSDDGIDLGSRVPDEQHRKTSGIDEGTGIKPGVPDVPKYDSESEQESWGDSDEEDDDDKDDSGDESDAGDNNDEQAEKEEEYDDERVHTPSDYELTEEEKIDDEEKMDDEEEDEVTKELYKDVNMNLRYDDAEMTNADQGGADQQNVFQESGYEQVEEDAHVTLTVVHDTQKTDGTTQSSFVSSDFTSKLLNLDNPSPTNNMIPSLMDTTIHHEELTSQTSSLFTILVTVVPEITSATTKAIQSHNVECREEALADKKEYIDLVDTSVRTIIREEVKTQLFKILPQAVSEFATPVIEKTIEENKTYQIANYKKELYDALVQSYNTNKDLFDTYGEVFSLKRSQDERDKDQDPSARSDRGTKRRNSNKEAESSTLNIKFDTGHTEEQPDDEAATKVDWFKKPKRPPTPDRDWNKRKQINFRPPQTWISKVAHPEEPPTSFDQLNDTPFDFYAFVMNQLNISNLTQEILWGLKHQLFYGFATNKTSSKDVYSRKRIITITRVKIMKWYDYGHLNEIEVCRDDQELYTFKEGDFPRLHLQYIKVMLLLLVQQNLTNLTLDERYDLNVALRMFTRRIVIQRLVEDLQLGVKSYQKKLNLTKPDTFRSGLKKRTAYTAYLDPQGDIDRQLFQRRLMRNLEKFIGGREYEEDLRLLEQTV</sequence>
<protein>
    <submittedName>
        <fullName evidence="2">Uncharacterized protein</fullName>
    </submittedName>
</protein>
<reference evidence="2" key="2">
    <citation type="submission" date="2022-01" db="EMBL/GenBank/DDBJ databases">
        <authorList>
            <person name="Yamashiro T."/>
            <person name="Shiraishi A."/>
            <person name="Satake H."/>
            <person name="Nakayama K."/>
        </authorList>
    </citation>
    <scope>NUCLEOTIDE SEQUENCE</scope>
</reference>
<feature type="compositionally biased region" description="Basic and acidic residues" evidence="1">
    <location>
        <begin position="617"/>
        <end position="646"/>
    </location>
</feature>
<keyword evidence="3" id="KW-1185">Reference proteome</keyword>
<evidence type="ECO:0000256" key="1">
    <source>
        <dbReference type="SAM" id="MobiDB-lite"/>
    </source>
</evidence>
<accession>A0ABQ4WH99</accession>